<dbReference type="PANTHER" id="PTHR43248">
    <property type="entry name" value="2-SUCCINYL-6-HYDROXY-2,4-CYCLOHEXADIENE-1-CARBOXYLATE SYNTHASE"/>
    <property type="match status" value="1"/>
</dbReference>
<evidence type="ECO:0000313" key="5">
    <source>
        <dbReference type="EMBL" id="CAF9914816.1"/>
    </source>
</evidence>
<name>A0A8H3EWJ6_9LECA</name>
<dbReference type="GO" id="GO:0016787">
    <property type="term" value="F:hydrolase activity"/>
    <property type="evidence" value="ECO:0007669"/>
    <property type="project" value="UniProtKB-KW"/>
</dbReference>
<dbReference type="Pfam" id="PF08386">
    <property type="entry name" value="Abhydrolase_4"/>
    <property type="match status" value="1"/>
</dbReference>
<dbReference type="Gene3D" id="3.40.50.1820">
    <property type="entry name" value="alpha/beta hydrolase"/>
    <property type="match status" value="1"/>
</dbReference>
<sequence length="502" mass="55195">MDWNLPSSQEQPTVAIALTKLPAGVAPKDPLYGGPVLLNPGGPGGSGVDLVLSSGRKIQRQINPNHDGTHRPGSRFYDILGFDPRGVNNTTPTTSCFSNTSSFRRWKTQLQAFGIPGSSNISFMQTWAANSALSETCSRHYKSSSLGQHINTVPVARDMLEIVTQHANWSLRQGHKTNELATDGKLRYIGYSYGTVLGAVFASLWPTHVGKMVLDGVVDTMDYYAGHWFEAVVDADHIPVHFAEACAKAGSACAFFEEPNYVNPTTIFERFRRILDGLLEKPLAVSGSTDHDPDVVTFSDLINYLRDWSYGFSGLSKLTAAFLRDIAAANGSSFATYKQNALDTSLLHQNFEEAKMAIECSDMPVLNVTAEEYAEYYWSVYRKQSWFLGDRVLIVRMMCNNWHLRPKWQFNGSFSGIMEVKPVLLIGNSFDPVTPIGNARKLATQFSEAEVLELMTAGHCSLGALSSCLDGALRDYFQKDALPAKGAICLPDFNPFLGPDSG</sequence>
<dbReference type="InterPro" id="IPR051601">
    <property type="entry name" value="Serine_prot/Carboxylest_S33"/>
</dbReference>
<evidence type="ECO:0000259" key="3">
    <source>
        <dbReference type="Pfam" id="PF00561"/>
    </source>
</evidence>
<evidence type="ECO:0000256" key="1">
    <source>
        <dbReference type="ARBA" id="ARBA00010088"/>
    </source>
</evidence>
<comment type="similarity">
    <text evidence="1">Belongs to the peptidase S33 family.</text>
</comment>
<dbReference type="InterPro" id="IPR029058">
    <property type="entry name" value="AB_hydrolase_fold"/>
</dbReference>
<evidence type="ECO:0000256" key="2">
    <source>
        <dbReference type="ARBA" id="ARBA00022801"/>
    </source>
</evidence>
<dbReference type="SUPFAM" id="SSF53474">
    <property type="entry name" value="alpha/beta-Hydrolases"/>
    <property type="match status" value="1"/>
</dbReference>
<organism evidence="5 6">
    <name type="scientific">Gomphillus americanus</name>
    <dbReference type="NCBI Taxonomy" id="1940652"/>
    <lineage>
        <taxon>Eukaryota</taxon>
        <taxon>Fungi</taxon>
        <taxon>Dikarya</taxon>
        <taxon>Ascomycota</taxon>
        <taxon>Pezizomycotina</taxon>
        <taxon>Lecanoromycetes</taxon>
        <taxon>OSLEUM clade</taxon>
        <taxon>Ostropomycetidae</taxon>
        <taxon>Ostropales</taxon>
        <taxon>Graphidaceae</taxon>
        <taxon>Gomphilloideae</taxon>
        <taxon>Gomphillus</taxon>
    </lineage>
</organism>
<reference evidence="5" key="1">
    <citation type="submission" date="2021-03" db="EMBL/GenBank/DDBJ databases">
        <authorList>
            <person name="Tagirdzhanova G."/>
        </authorList>
    </citation>
    <scope>NUCLEOTIDE SEQUENCE</scope>
</reference>
<dbReference type="InterPro" id="IPR013595">
    <property type="entry name" value="Pept_S33_TAP-like_C"/>
</dbReference>
<evidence type="ECO:0000259" key="4">
    <source>
        <dbReference type="Pfam" id="PF08386"/>
    </source>
</evidence>
<protein>
    <recommendedName>
        <fullName evidence="7">Peptidase S33 tripeptidyl aminopeptidase-like C-terminal domain-containing protein</fullName>
    </recommendedName>
</protein>
<dbReference type="Proteomes" id="UP000664169">
    <property type="component" value="Unassembled WGS sequence"/>
</dbReference>
<dbReference type="OrthoDB" id="425534at2759"/>
<evidence type="ECO:0008006" key="7">
    <source>
        <dbReference type="Google" id="ProtNLM"/>
    </source>
</evidence>
<dbReference type="InterPro" id="IPR000073">
    <property type="entry name" value="AB_hydrolase_1"/>
</dbReference>
<feature type="domain" description="Peptidase S33 tripeptidyl aminopeptidase-like C-terminal" evidence="4">
    <location>
        <begin position="388"/>
        <end position="489"/>
    </location>
</feature>
<proteinExistence type="inferred from homology"/>
<dbReference type="Pfam" id="PF00561">
    <property type="entry name" value="Abhydrolase_1"/>
    <property type="match status" value="1"/>
</dbReference>
<dbReference type="AlphaFoldDB" id="A0A8H3EWJ6"/>
<keyword evidence="2" id="KW-0378">Hydrolase</keyword>
<accession>A0A8H3EWJ6</accession>
<dbReference type="EMBL" id="CAJPDQ010000009">
    <property type="protein sequence ID" value="CAF9914816.1"/>
    <property type="molecule type" value="Genomic_DNA"/>
</dbReference>
<gene>
    <name evidence="5" type="ORF">GOMPHAMPRED_008290</name>
</gene>
<dbReference type="PANTHER" id="PTHR43248:SF25">
    <property type="entry name" value="AB HYDROLASE-1 DOMAIN-CONTAINING PROTEIN-RELATED"/>
    <property type="match status" value="1"/>
</dbReference>
<feature type="domain" description="AB hydrolase-1" evidence="3">
    <location>
        <begin position="35"/>
        <end position="242"/>
    </location>
</feature>
<evidence type="ECO:0000313" key="6">
    <source>
        <dbReference type="Proteomes" id="UP000664169"/>
    </source>
</evidence>
<comment type="caution">
    <text evidence="5">The sequence shown here is derived from an EMBL/GenBank/DDBJ whole genome shotgun (WGS) entry which is preliminary data.</text>
</comment>
<keyword evidence="6" id="KW-1185">Reference proteome</keyword>